<dbReference type="PANTHER" id="PTHR11846">
    <property type="entry name" value="ADENYLOSUCCINATE SYNTHETASE"/>
    <property type="match status" value="1"/>
</dbReference>
<keyword evidence="5" id="KW-0547">Nucleotide-binding</keyword>
<protein>
    <recommendedName>
        <fullName evidence="10">Adenylosuccinate synthetase</fullName>
    </recommendedName>
</protein>
<dbReference type="NCBIfam" id="TIGR00184">
    <property type="entry name" value="purA"/>
    <property type="match status" value="1"/>
</dbReference>
<organism evidence="9">
    <name type="scientific">marine metagenome</name>
    <dbReference type="NCBI Taxonomy" id="408172"/>
    <lineage>
        <taxon>unclassified sequences</taxon>
        <taxon>metagenomes</taxon>
        <taxon>ecological metagenomes</taxon>
    </lineage>
</organism>
<dbReference type="EMBL" id="UINC01003419">
    <property type="protein sequence ID" value="SVA06169.1"/>
    <property type="molecule type" value="Genomic_DNA"/>
</dbReference>
<evidence type="ECO:0000256" key="6">
    <source>
        <dbReference type="ARBA" id="ARBA00022755"/>
    </source>
</evidence>
<proteinExistence type="inferred from homology"/>
<dbReference type="SUPFAM" id="SSF52540">
    <property type="entry name" value="P-loop containing nucleoside triphosphate hydrolases"/>
    <property type="match status" value="1"/>
</dbReference>
<dbReference type="GO" id="GO:0004019">
    <property type="term" value="F:adenylosuccinate synthase activity"/>
    <property type="evidence" value="ECO:0007669"/>
    <property type="project" value="InterPro"/>
</dbReference>
<sequence length="436" mass="48129">MTEKSHSTSLTVVVGAQWGDEGKGKITDYFAGDCDYVVRFQGGNNAGHTVIVESDVYKLHHIPSGVLYPHPVSVIGNGVVINPKGLIEEIESLKERGVEPNLKVSDRAHVIMPYHIVMDECLTGHQGDLAAGSTKRGIAPVYADKAYRHGIRIGDLLEPAIFEEKLQRAYQFNKKVVTQAFEATFDLALEDIYTDYLSYGETLKNYICDTQVELYTAYREGKSFLLEGAQGVSLDLDHGLYPHTTSSNTVAGQINVGTGIGFNGQRRIIGVAKAYVSRVGISPFPTELDGDEAELLRKKGQEYGTTTGRPRRVGCLDLVQLRQAVRVNGLTEIALTKIDILCAMNELRICTSYNIAGEMVSEMPGSLGKMRQAVPEYSTLKGWPKISEEQIEMYCINGYKDLPDSIKDYVDFIEQAVDCPVTIISLGPQRHQTIVR</sequence>
<comment type="cofactor">
    <cofactor evidence="1">
        <name>Mg(2+)</name>
        <dbReference type="ChEBI" id="CHEBI:18420"/>
    </cofactor>
</comment>
<evidence type="ECO:0000256" key="5">
    <source>
        <dbReference type="ARBA" id="ARBA00022741"/>
    </source>
</evidence>
<dbReference type="Gene3D" id="3.90.170.10">
    <property type="entry name" value="Adenylosuccinate Synthetase, subunit A, domain 3"/>
    <property type="match status" value="1"/>
</dbReference>
<evidence type="ECO:0000256" key="3">
    <source>
        <dbReference type="ARBA" id="ARBA00022598"/>
    </source>
</evidence>
<dbReference type="GO" id="GO:0046040">
    <property type="term" value="P:IMP metabolic process"/>
    <property type="evidence" value="ECO:0007669"/>
    <property type="project" value="TreeGrafter"/>
</dbReference>
<dbReference type="GO" id="GO:0046872">
    <property type="term" value="F:metal ion binding"/>
    <property type="evidence" value="ECO:0007669"/>
    <property type="project" value="UniProtKB-KW"/>
</dbReference>
<dbReference type="Pfam" id="PF00709">
    <property type="entry name" value="Adenylsucc_synt"/>
    <property type="match status" value="1"/>
</dbReference>
<comment type="subunit">
    <text evidence="2">Homodimer.</text>
</comment>
<dbReference type="GO" id="GO:0005525">
    <property type="term" value="F:GTP binding"/>
    <property type="evidence" value="ECO:0007669"/>
    <property type="project" value="UniProtKB-KW"/>
</dbReference>
<dbReference type="GO" id="GO:0044208">
    <property type="term" value="P:'de novo' AMP biosynthetic process"/>
    <property type="evidence" value="ECO:0007669"/>
    <property type="project" value="TreeGrafter"/>
</dbReference>
<evidence type="ECO:0000256" key="1">
    <source>
        <dbReference type="ARBA" id="ARBA00001946"/>
    </source>
</evidence>
<keyword evidence="3" id="KW-0436">Ligase</keyword>
<reference evidence="9" key="1">
    <citation type="submission" date="2018-05" db="EMBL/GenBank/DDBJ databases">
        <authorList>
            <person name="Lanie J.A."/>
            <person name="Ng W.-L."/>
            <person name="Kazmierczak K.M."/>
            <person name="Andrzejewski T.M."/>
            <person name="Davidsen T.M."/>
            <person name="Wayne K.J."/>
            <person name="Tettelin H."/>
            <person name="Glass J.I."/>
            <person name="Rusch D."/>
            <person name="Podicherti R."/>
            <person name="Tsui H.-C.T."/>
            <person name="Winkler M.E."/>
        </authorList>
    </citation>
    <scope>NUCLEOTIDE SEQUENCE</scope>
</reference>
<evidence type="ECO:0000256" key="2">
    <source>
        <dbReference type="ARBA" id="ARBA00011738"/>
    </source>
</evidence>
<evidence type="ECO:0008006" key="10">
    <source>
        <dbReference type="Google" id="ProtNLM"/>
    </source>
</evidence>
<dbReference type="InterPro" id="IPR042111">
    <property type="entry name" value="Adenylosuccinate_synth_dom3"/>
</dbReference>
<dbReference type="InterPro" id="IPR027417">
    <property type="entry name" value="P-loop_NTPase"/>
</dbReference>
<dbReference type="GO" id="GO:0005737">
    <property type="term" value="C:cytoplasm"/>
    <property type="evidence" value="ECO:0007669"/>
    <property type="project" value="TreeGrafter"/>
</dbReference>
<dbReference type="InterPro" id="IPR042109">
    <property type="entry name" value="Adenylosuccinate_synth_dom1"/>
</dbReference>
<dbReference type="FunFam" id="1.10.300.10:FF:000001">
    <property type="entry name" value="Adenylosuccinate synthetase"/>
    <property type="match status" value="1"/>
</dbReference>
<dbReference type="HAMAP" id="MF_00011">
    <property type="entry name" value="Adenylosucc_synth"/>
    <property type="match status" value="1"/>
</dbReference>
<keyword evidence="6" id="KW-0658">Purine biosynthesis</keyword>
<gene>
    <name evidence="9" type="ORF">METZ01_LOCUS59023</name>
</gene>
<dbReference type="Gene3D" id="3.40.440.10">
    <property type="entry name" value="Adenylosuccinate Synthetase, subunit A, domain 1"/>
    <property type="match status" value="1"/>
</dbReference>
<keyword evidence="4" id="KW-0479">Metal-binding</keyword>
<dbReference type="InterPro" id="IPR001114">
    <property type="entry name" value="Adenylosuccinate_synthetase"/>
</dbReference>
<dbReference type="InterPro" id="IPR042110">
    <property type="entry name" value="Adenylosuccinate_synth_dom2"/>
</dbReference>
<evidence type="ECO:0000313" key="9">
    <source>
        <dbReference type="EMBL" id="SVA06169.1"/>
    </source>
</evidence>
<dbReference type="SMART" id="SM00788">
    <property type="entry name" value="Adenylsucc_synt"/>
    <property type="match status" value="1"/>
</dbReference>
<dbReference type="PROSITE" id="PS01266">
    <property type="entry name" value="ADENYLOSUCCIN_SYN_1"/>
    <property type="match status" value="1"/>
</dbReference>
<evidence type="ECO:0000256" key="7">
    <source>
        <dbReference type="ARBA" id="ARBA00022842"/>
    </source>
</evidence>
<dbReference type="NCBIfam" id="NF002223">
    <property type="entry name" value="PRK01117.1"/>
    <property type="match status" value="1"/>
</dbReference>
<evidence type="ECO:0000256" key="4">
    <source>
        <dbReference type="ARBA" id="ARBA00022723"/>
    </source>
</evidence>
<keyword evidence="8" id="KW-0342">GTP-binding</keyword>
<dbReference type="PANTHER" id="PTHR11846:SF0">
    <property type="entry name" value="ADENYLOSUCCINATE SYNTHETASE"/>
    <property type="match status" value="1"/>
</dbReference>
<name>A0A381SRQ2_9ZZZZ</name>
<dbReference type="Gene3D" id="1.10.300.10">
    <property type="entry name" value="Adenylosuccinate Synthetase, subunit A, domain 2"/>
    <property type="match status" value="1"/>
</dbReference>
<dbReference type="FunFam" id="3.90.170.10:FF:000001">
    <property type="entry name" value="Adenylosuccinate synthetase"/>
    <property type="match status" value="1"/>
</dbReference>
<accession>A0A381SRQ2</accession>
<dbReference type="InterPro" id="IPR018220">
    <property type="entry name" value="Adenylosuccin_syn_GTP-bd"/>
</dbReference>
<dbReference type="AlphaFoldDB" id="A0A381SRQ2"/>
<dbReference type="CDD" id="cd03108">
    <property type="entry name" value="AdSS"/>
    <property type="match status" value="1"/>
</dbReference>
<keyword evidence="7" id="KW-0460">Magnesium</keyword>
<evidence type="ECO:0000256" key="8">
    <source>
        <dbReference type="ARBA" id="ARBA00023134"/>
    </source>
</evidence>